<feature type="non-terminal residue" evidence="1">
    <location>
        <position position="1"/>
    </location>
</feature>
<evidence type="ECO:0000313" key="1">
    <source>
        <dbReference type="EMBL" id="MCI47075.1"/>
    </source>
</evidence>
<protein>
    <submittedName>
        <fullName evidence="1">Uncharacterized protein</fullName>
    </submittedName>
</protein>
<organism evidence="1 2">
    <name type="scientific">Trifolium medium</name>
    <dbReference type="NCBI Taxonomy" id="97028"/>
    <lineage>
        <taxon>Eukaryota</taxon>
        <taxon>Viridiplantae</taxon>
        <taxon>Streptophyta</taxon>
        <taxon>Embryophyta</taxon>
        <taxon>Tracheophyta</taxon>
        <taxon>Spermatophyta</taxon>
        <taxon>Magnoliopsida</taxon>
        <taxon>eudicotyledons</taxon>
        <taxon>Gunneridae</taxon>
        <taxon>Pentapetalae</taxon>
        <taxon>rosids</taxon>
        <taxon>fabids</taxon>
        <taxon>Fabales</taxon>
        <taxon>Fabaceae</taxon>
        <taxon>Papilionoideae</taxon>
        <taxon>50 kb inversion clade</taxon>
        <taxon>NPAAA clade</taxon>
        <taxon>Hologalegina</taxon>
        <taxon>IRL clade</taxon>
        <taxon>Trifolieae</taxon>
        <taxon>Trifolium</taxon>
    </lineage>
</organism>
<evidence type="ECO:0000313" key="2">
    <source>
        <dbReference type="Proteomes" id="UP000265520"/>
    </source>
</evidence>
<dbReference type="EMBL" id="LXQA010366923">
    <property type="protein sequence ID" value="MCI47075.1"/>
    <property type="molecule type" value="Genomic_DNA"/>
</dbReference>
<comment type="caution">
    <text evidence="1">The sequence shown here is derived from an EMBL/GenBank/DDBJ whole genome shotgun (WGS) entry which is preliminary data.</text>
</comment>
<feature type="non-terminal residue" evidence="1">
    <location>
        <position position="80"/>
    </location>
</feature>
<accession>A0A392SGL1</accession>
<proteinExistence type="predicted"/>
<sequence length="80" mass="8799">KMEYPKESTVAKEPTVATEVAVRIHQFDHPYLSSGRRRCCGRISDVGVVVLATSVAGVEQESRAAHWRIVDSSSSNRDLA</sequence>
<keyword evidence="2" id="KW-1185">Reference proteome</keyword>
<reference evidence="1 2" key="1">
    <citation type="journal article" date="2018" name="Front. Plant Sci.">
        <title>Red Clover (Trifolium pratense) and Zigzag Clover (T. medium) - A Picture of Genomic Similarities and Differences.</title>
        <authorList>
            <person name="Dluhosova J."/>
            <person name="Istvanek J."/>
            <person name="Nedelnik J."/>
            <person name="Repkova J."/>
        </authorList>
    </citation>
    <scope>NUCLEOTIDE SEQUENCE [LARGE SCALE GENOMIC DNA]</scope>
    <source>
        <strain evidence="2">cv. 10/8</strain>
        <tissue evidence="1">Leaf</tissue>
    </source>
</reference>
<dbReference type="AlphaFoldDB" id="A0A392SGL1"/>
<dbReference type="Proteomes" id="UP000265520">
    <property type="component" value="Unassembled WGS sequence"/>
</dbReference>
<name>A0A392SGL1_9FABA</name>